<organism evidence="2 3">
    <name type="scientific">Olpidium bornovanus</name>
    <dbReference type="NCBI Taxonomy" id="278681"/>
    <lineage>
        <taxon>Eukaryota</taxon>
        <taxon>Fungi</taxon>
        <taxon>Fungi incertae sedis</taxon>
        <taxon>Olpidiomycota</taxon>
        <taxon>Olpidiomycotina</taxon>
        <taxon>Olpidiomycetes</taxon>
        <taxon>Olpidiales</taxon>
        <taxon>Olpidiaceae</taxon>
        <taxon>Olpidium</taxon>
    </lineage>
</organism>
<comment type="caution">
    <text evidence="2">The sequence shown here is derived from an EMBL/GenBank/DDBJ whole genome shotgun (WGS) entry which is preliminary data.</text>
</comment>
<feature type="compositionally biased region" description="Basic and acidic residues" evidence="1">
    <location>
        <begin position="88"/>
        <end position="98"/>
    </location>
</feature>
<evidence type="ECO:0000256" key="1">
    <source>
        <dbReference type="SAM" id="MobiDB-lite"/>
    </source>
</evidence>
<proteinExistence type="predicted"/>
<dbReference type="AlphaFoldDB" id="A0A8H8DJT4"/>
<accession>A0A8H8DJT4</accession>
<protein>
    <submittedName>
        <fullName evidence="2">Uncharacterized protein</fullName>
    </submittedName>
</protein>
<dbReference type="Gene3D" id="6.10.250.1490">
    <property type="match status" value="1"/>
</dbReference>
<dbReference type="OrthoDB" id="427711at2759"/>
<dbReference type="EMBL" id="JAEFCI010004478">
    <property type="protein sequence ID" value="KAG5460926.1"/>
    <property type="molecule type" value="Genomic_DNA"/>
</dbReference>
<dbReference type="Proteomes" id="UP000673691">
    <property type="component" value="Unassembled WGS sequence"/>
</dbReference>
<sequence length="193" mass="21250">MSESQGTLSFGKASLRSEGLAIHSGPTPKPTGEGSTLSLVAEATELSAEDAGIEDGGKTPISEEEYATFEMDEHRPTNSPLSGFSGDARGKSSSRERSTWALKQTATAPDFLTKFYQQSRLHWLSTWKAELRDMVACLNEERELQPKEGKWPRTHDIFQKRRAESRRRVIMVRGSDGTTVTSSSSCLLCHPDG</sequence>
<keyword evidence="3" id="KW-1185">Reference proteome</keyword>
<feature type="region of interest" description="Disordered" evidence="1">
    <location>
        <begin position="1"/>
        <end position="100"/>
    </location>
</feature>
<gene>
    <name evidence="2" type="ORF">BJ554DRAFT_6971</name>
</gene>
<evidence type="ECO:0000313" key="2">
    <source>
        <dbReference type="EMBL" id="KAG5460926.1"/>
    </source>
</evidence>
<reference evidence="2 3" key="1">
    <citation type="journal article" name="Sci. Rep.">
        <title>Genome-scale phylogenetic analyses confirm Olpidium as the closest living zoosporic fungus to the non-flagellated, terrestrial fungi.</title>
        <authorList>
            <person name="Chang Y."/>
            <person name="Rochon D."/>
            <person name="Sekimoto S."/>
            <person name="Wang Y."/>
            <person name="Chovatia M."/>
            <person name="Sandor L."/>
            <person name="Salamov A."/>
            <person name="Grigoriev I.V."/>
            <person name="Stajich J.E."/>
            <person name="Spatafora J.W."/>
        </authorList>
    </citation>
    <scope>NUCLEOTIDE SEQUENCE [LARGE SCALE GENOMIC DNA]</scope>
    <source>
        <strain evidence="2">S191</strain>
    </source>
</reference>
<name>A0A8H8DJT4_9FUNG</name>
<evidence type="ECO:0000313" key="3">
    <source>
        <dbReference type="Proteomes" id="UP000673691"/>
    </source>
</evidence>